<evidence type="ECO:0000256" key="4">
    <source>
        <dbReference type="ARBA" id="ARBA00023136"/>
    </source>
</evidence>
<dbReference type="Pfam" id="PF13564">
    <property type="entry name" value="DoxX_2"/>
    <property type="match status" value="1"/>
</dbReference>
<dbReference type="RefSeq" id="WP_081191158.1">
    <property type="nucleotide sequence ID" value="NZ_MWIH01000005.1"/>
</dbReference>
<feature type="transmembrane region" description="Helical" evidence="5">
    <location>
        <begin position="47"/>
        <end position="67"/>
    </location>
</feature>
<keyword evidence="2 5" id="KW-0812">Transmembrane</keyword>
<keyword evidence="3 5" id="KW-1133">Transmembrane helix</keyword>
<gene>
    <name evidence="6" type="ORF">B1813_07035</name>
</gene>
<keyword evidence="7" id="KW-1185">Reference proteome</keyword>
<dbReference type="EMBL" id="MWIH01000005">
    <property type="protein sequence ID" value="OQO92026.1"/>
    <property type="molecule type" value="Genomic_DNA"/>
</dbReference>
<feature type="transmembrane region" description="Helical" evidence="5">
    <location>
        <begin position="74"/>
        <end position="94"/>
    </location>
</feature>
<dbReference type="InterPro" id="IPR032808">
    <property type="entry name" value="DoxX"/>
</dbReference>
<evidence type="ECO:0000313" key="7">
    <source>
        <dbReference type="Proteomes" id="UP000192591"/>
    </source>
</evidence>
<feature type="transmembrane region" description="Helical" evidence="5">
    <location>
        <begin position="100"/>
        <end position="119"/>
    </location>
</feature>
<evidence type="ECO:0000256" key="1">
    <source>
        <dbReference type="ARBA" id="ARBA00004141"/>
    </source>
</evidence>
<dbReference type="AlphaFoldDB" id="A0A1V9A4R7"/>
<reference evidence="6 7" key="1">
    <citation type="submission" date="2017-02" db="EMBL/GenBank/DDBJ databases">
        <title>Draft genome of Saccharomonospora sp. 154.</title>
        <authorList>
            <person name="Alonso-Carmona G.S."/>
            <person name="De La Haba R."/>
            <person name="Vera-Gargallo B."/>
            <person name="Sandoval-Trujillo A.H."/>
            <person name="Ramirez-Duran N."/>
            <person name="Ventosa A."/>
        </authorList>
    </citation>
    <scope>NUCLEOTIDE SEQUENCE [LARGE SCALE GENOMIC DNA]</scope>
    <source>
        <strain evidence="6 7">LRS4.154</strain>
    </source>
</reference>
<protein>
    <submittedName>
        <fullName evidence="6">Transmembrane invasion protein</fullName>
    </submittedName>
</protein>
<evidence type="ECO:0000256" key="5">
    <source>
        <dbReference type="SAM" id="Phobius"/>
    </source>
</evidence>
<dbReference type="Proteomes" id="UP000192591">
    <property type="component" value="Unassembled WGS sequence"/>
</dbReference>
<proteinExistence type="predicted"/>
<name>A0A1V9A4R7_SACPI</name>
<accession>A0A1V9A4R7</accession>
<evidence type="ECO:0000313" key="6">
    <source>
        <dbReference type="EMBL" id="OQO92026.1"/>
    </source>
</evidence>
<evidence type="ECO:0000256" key="2">
    <source>
        <dbReference type="ARBA" id="ARBA00022692"/>
    </source>
</evidence>
<comment type="subcellular location">
    <subcellularLocation>
        <location evidence="1">Membrane</location>
        <topology evidence="1">Multi-pass membrane protein</topology>
    </subcellularLocation>
</comment>
<comment type="caution">
    <text evidence="6">The sequence shown here is derived from an EMBL/GenBank/DDBJ whole genome shotgun (WGS) entry which is preliminary data.</text>
</comment>
<dbReference type="GO" id="GO:0016020">
    <property type="term" value="C:membrane"/>
    <property type="evidence" value="ECO:0007669"/>
    <property type="project" value="UniProtKB-SubCell"/>
</dbReference>
<evidence type="ECO:0000256" key="3">
    <source>
        <dbReference type="ARBA" id="ARBA00022989"/>
    </source>
</evidence>
<dbReference type="STRING" id="1962155.B1813_07035"/>
<keyword evidence="4 5" id="KW-0472">Membrane</keyword>
<sequence>MNPVVETGLLVATVLCVVANAFEVTAKLFKARFVLENSAEVGLAPRWIPHLALLEGAGVVGLVIGLLGVRPLGLAAAVGLVAFFVGAVAVHIRARVLHNIAFPGLFLALAVAALAHFAWAPA</sequence>
<organism evidence="6 7">
    <name type="scientific">Saccharomonospora piscinae</name>
    <dbReference type="NCBI Taxonomy" id="687388"/>
    <lineage>
        <taxon>Bacteria</taxon>
        <taxon>Bacillati</taxon>
        <taxon>Actinomycetota</taxon>
        <taxon>Actinomycetes</taxon>
        <taxon>Pseudonocardiales</taxon>
        <taxon>Pseudonocardiaceae</taxon>
        <taxon>Saccharomonospora</taxon>
    </lineage>
</organism>